<protein>
    <recommendedName>
        <fullName evidence="13">8-oxo-dGTP diphosphatase</fullName>
        <ecNumber evidence="12">3.6.1.55</ecNumber>
    </recommendedName>
    <alternativeName>
        <fullName evidence="16">7,8-dihydro-8-oxoguanine-triphosphatase</fullName>
    </alternativeName>
    <alternativeName>
        <fullName evidence="15">Mutator protein MutT</fullName>
    </alternativeName>
    <alternativeName>
        <fullName evidence="14">dGTP pyrophosphohydrolase</fullName>
    </alternativeName>
</protein>
<sequence length="134" mass="15383">MVHVTCAIVIDGSKVLVTQRSEAMKLPLKWEFPGGKVDLNESAESCIKRELIEELNIEVELLERLSDSRFEYPTFTINLIPFVARVKAGQLTLREHRAFQWLHPKELFALDWAPADIPVLEQFMNSKYAVGRTL</sequence>
<evidence type="ECO:0000256" key="4">
    <source>
        <dbReference type="ARBA" id="ARBA00022705"/>
    </source>
</evidence>
<dbReference type="PROSITE" id="PS00893">
    <property type="entry name" value="NUDIX_BOX"/>
    <property type="match status" value="1"/>
</dbReference>
<keyword evidence="20" id="KW-1185">Reference proteome</keyword>
<evidence type="ECO:0000256" key="16">
    <source>
        <dbReference type="ARBA" id="ARBA00042798"/>
    </source>
</evidence>
<comment type="similarity">
    <text evidence="2 17">Belongs to the Nudix hydrolase family.</text>
</comment>
<evidence type="ECO:0000256" key="1">
    <source>
        <dbReference type="ARBA" id="ARBA00001946"/>
    </source>
</evidence>
<keyword evidence="9" id="KW-0234">DNA repair</keyword>
<organism evidence="19 20">
    <name type="scientific">Chryseosolibacter indicus</name>
    <dbReference type="NCBI Taxonomy" id="2782351"/>
    <lineage>
        <taxon>Bacteria</taxon>
        <taxon>Pseudomonadati</taxon>
        <taxon>Bacteroidota</taxon>
        <taxon>Cytophagia</taxon>
        <taxon>Cytophagales</taxon>
        <taxon>Chryseotaleaceae</taxon>
        <taxon>Chryseosolibacter</taxon>
    </lineage>
</organism>
<keyword evidence="3" id="KW-0515">Mutator protein</keyword>
<evidence type="ECO:0000259" key="18">
    <source>
        <dbReference type="PROSITE" id="PS51462"/>
    </source>
</evidence>
<evidence type="ECO:0000256" key="3">
    <source>
        <dbReference type="ARBA" id="ARBA00022457"/>
    </source>
</evidence>
<dbReference type="PRINTS" id="PR00502">
    <property type="entry name" value="NUDIXFAMILY"/>
</dbReference>
<comment type="catalytic activity">
    <reaction evidence="10">
        <text>8-oxo-dGTP + H2O = 8-oxo-dGMP + diphosphate + H(+)</text>
        <dbReference type="Rhea" id="RHEA:31575"/>
        <dbReference type="ChEBI" id="CHEBI:15377"/>
        <dbReference type="ChEBI" id="CHEBI:15378"/>
        <dbReference type="ChEBI" id="CHEBI:33019"/>
        <dbReference type="ChEBI" id="CHEBI:63224"/>
        <dbReference type="ChEBI" id="CHEBI:77896"/>
        <dbReference type="EC" id="3.6.1.55"/>
    </reaction>
</comment>
<dbReference type="PANTHER" id="PTHR47707">
    <property type="entry name" value="8-OXO-DGTP DIPHOSPHATASE"/>
    <property type="match status" value="1"/>
</dbReference>
<keyword evidence="6" id="KW-0227">DNA damage</keyword>
<dbReference type="PANTHER" id="PTHR47707:SF1">
    <property type="entry name" value="NUDIX HYDROLASE FAMILY PROTEIN"/>
    <property type="match status" value="1"/>
</dbReference>
<dbReference type="InterPro" id="IPR015797">
    <property type="entry name" value="NUDIX_hydrolase-like_dom_sf"/>
</dbReference>
<dbReference type="RefSeq" id="WP_254155235.1">
    <property type="nucleotide sequence ID" value="NZ_JAHESD010000051.1"/>
</dbReference>
<dbReference type="Gene3D" id="3.90.79.10">
    <property type="entry name" value="Nucleoside Triphosphate Pyrophosphohydrolase"/>
    <property type="match status" value="1"/>
</dbReference>
<comment type="catalytic activity">
    <reaction evidence="11">
        <text>8-oxo-GTP + H2O = 8-oxo-GMP + diphosphate + H(+)</text>
        <dbReference type="Rhea" id="RHEA:67616"/>
        <dbReference type="ChEBI" id="CHEBI:15377"/>
        <dbReference type="ChEBI" id="CHEBI:15378"/>
        <dbReference type="ChEBI" id="CHEBI:33019"/>
        <dbReference type="ChEBI" id="CHEBI:143553"/>
        <dbReference type="ChEBI" id="CHEBI:145694"/>
    </reaction>
</comment>
<keyword evidence="5" id="KW-0479">Metal-binding</keyword>
<dbReference type="InterPro" id="IPR020084">
    <property type="entry name" value="NUDIX_hydrolase_CS"/>
</dbReference>
<comment type="cofactor">
    <cofactor evidence="1">
        <name>Mg(2+)</name>
        <dbReference type="ChEBI" id="CHEBI:18420"/>
    </cofactor>
</comment>
<reference evidence="19 20" key="1">
    <citation type="submission" date="2021-05" db="EMBL/GenBank/DDBJ databases">
        <title>A Polyphasic approach of four new species of the genus Ohtaekwangia: Ohtaekwangia histidinii sp. nov., Ohtaekwangia cretensis sp. nov., Ohtaekwangia indiensis sp. nov., Ohtaekwangia reichenbachii sp. nov. from diverse environment.</title>
        <authorList>
            <person name="Octaviana S."/>
        </authorList>
    </citation>
    <scope>NUCLEOTIDE SEQUENCE [LARGE SCALE GENOMIC DNA]</scope>
    <source>
        <strain evidence="19 20">PWU20</strain>
    </source>
</reference>
<evidence type="ECO:0000256" key="10">
    <source>
        <dbReference type="ARBA" id="ARBA00035861"/>
    </source>
</evidence>
<dbReference type="InterPro" id="IPR000086">
    <property type="entry name" value="NUDIX_hydrolase_dom"/>
</dbReference>
<proteinExistence type="inferred from homology"/>
<dbReference type="EMBL" id="JAHESD010000051">
    <property type="protein sequence ID" value="MBT1705280.1"/>
    <property type="molecule type" value="Genomic_DNA"/>
</dbReference>
<evidence type="ECO:0000256" key="2">
    <source>
        <dbReference type="ARBA" id="ARBA00005582"/>
    </source>
</evidence>
<evidence type="ECO:0000256" key="7">
    <source>
        <dbReference type="ARBA" id="ARBA00022801"/>
    </source>
</evidence>
<keyword evidence="8" id="KW-0460">Magnesium</keyword>
<dbReference type="InterPro" id="IPR047127">
    <property type="entry name" value="MutT-like"/>
</dbReference>
<comment type="caution">
    <text evidence="19">The sequence shown here is derived from an EMBL/GenBank/DDBJ whole genome shotgun (WGS) entry which is preliminary data.</text>
</comment>
<feature type="domain" description="Nudix hydrolase" evidence="18">
    <location>
        <begin position="1"/>
        <end position="125"/>
    </location>
</feature>
<dbReference type="SUPFAM" id="SSF55811">
    <property type="entry name" value="Nudix"/>
    <property type="match status" value="1"/>
</dbReference>
<evidence type="ECO:0000256" key="12">
    <source>
        <dbReference type="ARBA" id="ARBA00038905"/>
    </source>
</evidence>
<evidence type="ECO:0000256" key="11">
    <source>
        <dbReference type="ARBA" id="ARBA00036904"/>
    </source>
</evidence>
<dbReference type="EC" id="3.6.1.55" evidence="12"/>
<gene>
    <name evidence="19" type="ORF">KK060_18445</name>
</gene>
<dbReference type="Pfam" id="PF00293">
    <property type="entry name" value="NUDIX"/>
    <property type="match status" value="1"/>
</dbReference>
<accession>A0ABS5VV19</accession>
<keyword evidence="7 17" id="KW-0378">Hydrolase</keyword>
<dbReference type="PROSITE" id="PS51462">
    <property type="entry name" value="NUDIX"/>
    <property type="match status" value="1"/>
</dbReference>
<evidence type="ECO:0000256" key="14">
    <source>
        <dbReference type="ARBA" id="ARBA00041592"/>
    </source>
</evidence>
<evidence type="ECO:0000256" key="5">
    <source>
        <dbReference type="ARBA" id="ARBA00022723"/>
    </source>
</evidence>
<keyword evidence="4" id="KW-0235">DNA replication</keyword>
<evidence type="ECO:0000256" key="15">
    <source>
        <dbReference type="ARBA" id="ARBA00041979"/>
    </source>
</evidence>
<dbReference type="CDD" id="cd03425">
    <property type="entry name" value="NUDIX_MutT_NudA_like"/>
    <property type="match status" value="1"/>
</dbReference>
<evidence type="ECO:0000256" key="17">
    <source>
        <dbReference type="RuleBase" id="RU003476"/>
    </source>
</evidence>
<evidence type="ECO:0000256" key="13">
    <source>
        <dbReference type="ARBA" id="ARBA00040794"/>
    </source>
</evidence>
<evidence type="ECO:0000256" key="8">
    <source>
        <dbReference type="ARBA" id="ARBA00022842"/>
    </source>
</evidence>
<evidence type="ECO:0000313" key="20">
    <source>
        <dbReference type="Proteomes" id="UP000772618"/>
    </source>
</evidence>
<evidence type="ECO:0000256" key="9">
    <source>
        <dbReference type="ARBA" id="ARBA00023204"/>
    </source>
</evidence>
<dbReference type="Proteomes" id="UP000772618">
    <property type="component" value="Unassembled WGS sequence"/>
</dbReference>
<evidence type="ECO:0000256" key="6">
    <source>
        <dbReference type="ARBA" id="ARBA00022763"/>
    </source>
</evidence>
<name>A0ABS5VV19_9BACT</name>
<dbReference type="InterPro" id="IPR020476">
    <property type="entry name" value="Nudix_hydrolase"/>
</dbReference>
<evidence type="ECO:0000313" key="19">
    <source>
        <dbReference type="EMBL" id="MBT1705280.1"/>
    </source>
</evidence>